<evidence type="ECO:0000313" key="5">
    <source>
        <dbReference type="Proteomes" id="UP000027734"/>
    </source>
</evidence>
<keyword evidence="1" id="KW-0560">Oxidoreductase</keyword>
<feature type="domain" description="FAD dependent oxidoreductase" evidence="2">
    <location>
        <begin position="22"/>
        <end position="371"/>
    </location>
</feature>
<dbReference type="Gene3D" id="3.30.9.10">
    <property type="entry name" value="D-Amino Acid Oxidase, subunit A, domain 2"/>
    <property type="match status" value="1"/>
</dbReference>
<feature type="domain" description="BFD-like [2Fe-2S]-binding" evidence="3">
    <location>
        <begin position="412"/>
        <end position="461"/>
    </location>
</feature>
<dbReference type="Gene3D" id="3.50.50.60">
    <property type="entry name" value="FAD/NAD(P)-binding domain"/>
    <property type="match status" value="1"/>
</dbReference>
<dbReference type="SUPFAM" id="SSF54373">
    <property type="entry name" value="FAD-linked reductases, C-terminal domain"/>
    <property type="match status" value="1"/>
</dbReference>
<dbReference type="eggNOG" id="COG0579">
    <property type="taxonomic scope" value="Bacteria"/>
</dbReference>
<dbReference type="EMBL" id="JAMC01000002">
    <property type="protein sequence ID" value="KEJ89825.1"/>
    <property type="molecule type" value="Genomic_DNA"/>
</dbReference>
<dbReference type="InterPro" id="IPR052745">
    <property type="entry name" value="G3P_Oxidase/Oxidoreductase"/>
</dbReference>
<dbReference type="CDD" id="cd19946">
    <property type="entry name" value="GlpA-like_Fer2_BFD-like"/>
    <property type="match status" value="1"/>
</dbReference>
<dbReference type="SUPFAM" id="SSF51905">
    <property type="entry name" value="FAD/NAD(P)-binding domain"/>
    <property type="match status" value="1"/>
</dbReference>
<dbReference type="AlphaFoldDB" id="A0A073IJP7"/>
<dbReference type="PANTHER" id="PTHR42720">
    <property type="entry name" value="GLYCEROL-3-PHOSPHATE DEHYDROGENASE"/>
    <property type="match status" value="1"/>
</dbReference>
<dbReference type="Proteomes" id="UP000027734">
    <property type="component" value="Unassembled WGS sequence"/>
</dbReference>
<evidence type="ECO:0000256" key="1">
    <source>
        <dbReference type="ARBA" id="ARBA00023002"/>
    </source>
</evidence>
<comment type="caution">
    <text evidence="4">The sequence shown here is derived from an EMBL/GenBank/DDBJ whole genome shotgun (WGS) entry which is preliminary data.</text>
</comment>
<proteinExistence type="predicted"/>
<dbReference type="PANTHER" id="PTHR42720:SF1">
    <property type="entry name" value="GLYCEROL 3-PHOSPHATE OXIDASE"/>
    <property type="match status" value="1"/>
</dbReference>
<dbReference type="Pfam" id="PF01266">
    <property type="entry name" value="DAO"/>
    <property type="match status" value="1"/>
</dbReference>
<gene>
    <name evidence="4" type="ORF">DSW25_06325</name>
</gene>
<dbReference type="InterPro" id="IPR006076">
    <property type="entry name" value="FAD-dep_OxRdtase"/>
</dbReference>
<sequence length="477" mass="51197">MAQAQLKSQPKTTAALSDEVFDVAVIGAGVVGCAMARRFTLEGAKVAVIEKATDILDGASKANSAILHTGFDAPVGSLELDCIRKGYAEYETIMGDLGLVQEKCGAFVVAWTQAQMNSLTAIEKQAKDNGISDVSLIDADALQQVEPNLSNRAIAALKVPQESIVDPWSAPYVYLRQALENGAQVFLSSAVNSGTFDGQNWLLETDRGRLRTGLVINCAGLYGDILDKDLLGQSDFHITPRKGQFVVYDKAASGLLNSIILPVPTETTKGVVLFRTVFGNLVVGPTAEDQTSRKDASTDEQALKALMREGEDKLPELANMPVTAVYAGLRPASERKEYRITPRPEKNWITVGGIRSTGLSAALGIARHVYELYQNMGATHRAISDPKTPKANVLAQSGQRDWRAAGHGEIACHCELVTNREIKAALKGPLAAKSLAGLKRQTRATMGRCQGFYCSARLAELTAGKLDPPISQEIDDA</sequence>
<dbReference type="Pfam" id="PF04324">
    <property type="entry name" value="Fer2_BFD"/>
    <property type="match status" value="1"/>
</dbReference>
<dbReference type="InterPro" id="IPR007419">
    <property type="entry name" value="BFD-like_2Fe2S-bd_dom"/>
</dbReference>
<evidence type="ECO:0000259" key="3">
    <source>
        <dbReference type="Pfam" id="PF04324"/>
    </source>
</evidence>
<name>A0A073IJP7_9RHOB</name>
<dbReference type="STRING" id="1300350.Z948_760"/>
<keyword evidence="5" id="KW-1185">Reference proteome</keyword>
<dbReference type="RefSeq" id="WP_025058230.1">
    <property type="nucleotide sequence ID" value="NZ_JAMC01000002.1"/>
</dbReference>
<accession>A0A073IJP7</accession>
<dbReference type="InterPro" id="IPR036188">
    <property type="entry name" value="FAD/NAD-bd_sf"/>
</dbReference>
<evidence type="ECO:0000259" key="2">
    <source>
        <dbReference type="Pfam" id="PF01266"/>
    </source>
</evidence>
<protein>
    <submittedName>
        <fullName evidence="4">FAD-dependent oxidoreductase</fullName>
    </submittedName>
</protein>
<dbReference type="GO" id="GO:0016491">
    <property type="term" value="F:oxidoreductase activity"/>
    <property type="evidence" value="ECO:0007669"/>
    <property type="project" value="UniProtKB-KW"/>
</dbReference>
<evidence type="ECO:0000313" key="4">
    <source>
        <dbReference type="EMBL" id="KEJ89825.1"/>
    </source>
</evidence>
<dbReference type="Gene3D" id="1.10.10.1100">
    <property type="entry name" value="BFD-like [2Fe-2S]-binding domain"/>
    <property type="match status" value="1"/>
</dbReference>
<dbReference type="PROSITE" id="PS51257">
    <property type="entry name" value="PROKAR_LIPOPROTEIN"/>
    <property type="match status" value="1"/>
</dbReference>
<organism evidence="4 5">
    <name type="scientific">Sulfitobacter donghicola DSW-25 = KCTC 12864 = JCM 14565</name>
    <dbReference type="NCBI Taxonomy" id="1300350"/>
    <lineage>
        <taxon>Bacteria</taxon>
        <taxon>Pseudomonadati</taxon>
        <taxon>Pseudomonadota</taxon>
        <taxon>Alphaproteobacteria</taxon>
        <taxon>Rhodobacterales</taxon>
        <taxon>Roseobacteraceae</taxon>
        <taxon>Sulfitobacter</taxon>
    </lineage>
</organism>
<reference evidence="4 5" key="1">
    <citation type="submission" date="2014-01" db="EMBL/GenBank/DDBJ databases">
        <title>Sulfitobacter donghicola JCM 14565 Genome Sequencing.</title>
        <authorList>
            <person name="Lai Q."/>
            <person name="Hong Z."/>
        </authorList>
    </citation>
    <scope>NUCLEOTIDE SEQUENCE [LARGE SCALE GENOMIC DNA]</scope>
    <source>
        <strain evidence="4 5">JCM 14565</strain>
    </source>
</reference>
<dbReference type="InterPro" id="IPR041854">
    <property type="entry name" value="BFD-like_2Fe2S-bd_dom_sf"/>
</dbReference>